<dbReference type="STRING" id="224013.ACX27_11165"/>
<protein>
    <submittedName>
        <fullName evidence="2">DeoR faimly transcriptional regulator</fullName>
    </submittedName>
</protein>
<organism evidence="2 3">
    <name type="scientific">Nostoc piscinale CENA21</name>
    <dbReference type="NCBI Taxonomy" id="224013"/>
    <lineage>
        <taxon>Bacteria</taxon>
        <taxon>Bacillati</taxon>
        <taxon>Cyanobacteriota</taxon>
        <taxon>Cyanophyceae</taxon>
        <taxon>Nostocales</taxon>
        <taxon>Nostocaceae</taxon>
        <taxon>Nostoc</taxon>
    </lineage>
</organism>
<dbReference type="AlphaFoldDB" id="A0A0M4TQ39"/>
<dbReference type="RefSeq" id="WP_062298290.1">
    <property type="nucleotide sequence ID" value="NZ_CP012036.1"/>
</dbReference>
<dbReference type="Proteomes" id="UP000062645">
    <property type="component" value="Chromosome"/>
</dbReference>
<reference evidence="3" key="1">
    <citation type="submission" date="2015-07" db="EMBL/GenBank/DDBJ databases">
        <title>Genome Of Nitrogen-Fixing Cyanobacterium Nostoc piscinale CENA21 From Solimoes/Amazon River Floodplain Sediments And Comparative Genomics To Uncover Biosynthetic Natural Products Potential.</title>
        <authorList>
            <person name="Leao T.F."/>
            <person name="Leao P.N."/>
            <person name="Guimaraes P.I."/>
            <person name="de Melo A.G.C."/>
            <person name="Ramos R.T.J."/>
            <person name="Silva A."/>
            <person name="Fiore M.F."/>
            <person name="Schneider M.P.C."/>
        </authorList>
    </citation>
    <scope>NUCLEOTIDE SEQUENCE [LARGE SCALE GENOMIC DNA]</scope>
    <source>
        <strain evidence="3">CENA21</strain>
    </source>
</reference>
<feature type="domain" description="Dienelactone hydrolase" evidence="1">
    <location>
        <begin position="91"/>
        <end position="208"/>
    </location>
</feature>
<reference evidence="2 3" key="2">
    <citation type="journal article" date="2016" name="Genome Announc.">
        <title>Draft Genome Sequence of the N2-Fixing Cyanobacterium Nostoc piscinale CENA21, Isolated from the Brazilian Amazon Floodplain.</title>
        <authorList>
            <person name="Leao T."/>
            <person name="Guimaraes P.I."/>
            <person name="de Melo A.G."/>
            <person name="Ramos R.T."/>
            <person name="Leao P.N."/>
            <person name="Silva A."/>
            <person name="Fiore M.F."/>
            <person name="Schneider M.P."/>
        </authorList>
    </citation>
    <scope>NUCLEOTIDE SEQUENCE [LARGE SCALE GENOMIC DNA]</scope>
    <source>
        <strain evidence="2 3">CENA21</strain>
    </source>
</reference>
<dbReference type="PATRIC" id="fig|224013.5.peg.2697"/>
<evidence type="ECO:0000259" key="1">
    <source>
        <dbReference type="Pfam" id="PF01738"/>
    </source>
</evidence>
<evidence type="ECO:0000313" key="2">
    <source>
        <dbReference type="EMBL" id="ALF56349.1"/>
    </source>
</evidence>
<gene>
    <name evidence="2" type="ORF">ACX27_11165</name>
</gene>
<dbReference type="InterPro" id="IPR029058">
    <property type="entry name" value="AB_hydrolase_fold"/>
</dbReference>
<dbReference type="Gene3D" id="3.40.50.1820">
    <property type="entry name" value="alpha/beta hydrolase"/>
    <property type="match status" value="1"/>
</dbReference>
<dbReference type="GO" id="GO:0016787">
    <property type="term" value="F:hydrolase activity"/>
    <property type="evidence" value="ECO:0007669"/>
    <property type="project" value="InterPro"/>
</dbReference>
<sequence>MNTTLLLNVEEQIVIVELANIRLKGELVIPANAEGLVLFAHGSASSRYSTRNHYLAHVLRQEAKLATLLIDLLTKEEEAIDQRTKHFRRDISFLSNRLLAVTDWLLANPCTRHLKLGYFGADTGASAALLAAATRPMAVQAVVSRSGQTDLVSEALACVQAPTLLIVGGNDLPIIAMNEDALANIPAFNKQLEMISGATHQFGEPGTLEEVARLASRWFKHYLKASDSDARDLQSMLLN</sequence>
<dbReference type="OrthoDB" id="9780269at2"/>
<accession>A0A0M4TQ39</accession>
<name>A0A0M4TQ39_9NOSO</name>
<dbReference type="Pfam" id="PF01738">
    <property type="entry name" value="DLH"/>
    <property type="match status" value="1"/>
</dbReference>
<keyword evidence="3" id="KW-1185">Reference proteome</keyword>
<dbReference type="SUPFAM" id="SSF53474">
    <property type="entry name" value="alpha/beta-Hydrolases"/>
    <property type="match status" value="1"/>
</dbReference>
<evidence type="ECO:0000313" key="3">
    <source>
        <dbReference type="Proteomes" id="UP000062645"/>
    </source>
</evidence>
<dbReference type="InterPro" id="IPR002925">
    <property type="entry name" value="Dienelactn_hydro"/>
</dbReference>
<dbReference type="KEGG" id="npz:ACX27_11165"/>
<proteinExistence type="predicted"/>
<dbReference type="EMBL" id="CP012036">
    <property type="protein sequence ID" value="ALF56349.1"/>
    <property type="molecule type" value="Genomic_DNA"/>
</dbReference>